<reference evidence="2 3" key="1">
    <citation type="journal article" date="2020" name="Fungal Divers.">
        <title>Resolving the Mortierellaceae phylogeny through synthesis of multi-gene phylogenetics and phylogenomics.</title>
        <authorList>
            <person name="Vandepol N."/>
            <person name="Liber J."/>
            <person name="Desiro A."/>
            <person name="Na H."/>
            <person name="Kennedy M."/>
            <person name="Barry K."/>
            <person name="Grigoriev I.V."/>
            <person name="Miller A.N."/>
            <person name="O'Donnell K."/>
            <person name="Stajich J.E."/>
            <person name="Bonito G."/>
        </authorList>
    </citation>
    <scope>NUCLEOTIDE SEQUENCE [LARGE SCALE GENOMIC DNA]</scope>
    <source>
        <strain evidence="2 3">AD045</strain>
    </source>
</reference>
<evidence type="ECO:0000256" key="1">
    <source>
        <dbReference type="SAM" id="MobiDB-lite"/>
    </source>
</evidence>
<keyword evidence="3" id="KW-1185">Reference proteome</keyword>
<sequence length="489" mass="54622">MTSTAFTPSLPYAELNKKNPIPSRPKLHLNLPANTASYKHDFDDMMSDSTTPPLDLASDSDDDLSVAMRSPDPSPSTFQPVSILLHRKRKDSQEEHVSALNLFDRQRGQHDSEYAALPALQGYGKGARGRRPTVTFDLDDEPSQHTGPLSVHPPHNGHDDINGHEAIDSVDSILRNEDEATQSSKVPDGLLAAEHALRRVSITPTAEVSITSTTQGPDSIHEEADVFSPMTSTTITNTITATTITEEPETTSVVENSAPQVGPQAAPQAAPQEIVINHITVEDAPQDLLVALFDRSSELEALAAKHSDFFNLIYSSLSKSSREPFKSLLFTPRPSLGDRDWMQAIEQHLSALPPCILEKFKGIVGWIGPEGDEDDERWGEDEYGYRDSSFEHVQIKWLRDVPNFPLETFQQCYPQFFVNARDRLQGRRMSYGGDQRDQYVIFCETLKLNRDDLPCDNAWARRMNGCLEKHPELLLQLKEIVAYETGYDD</sequence>
<organism evidence="2 3">
    <name type="scientific">Linnemannia gamsii</name>
    <dbReference type="NCBI Taxonomy" id="64522"/>
    <lineage>
        <taxon>Eukaryota</taxon>
        <taxon>Fungi</taxon>
        <taxon>Fungi incertae sedis</taxon>
        <taxon>Mucoromycota</taxon>
        <taxon>Mortierellomycotina</taxon>
        <taxon>Mortierellomycetes</taxon>
        <taxon>Mortierellales</taxon>
        <taxon>Mortierellaceae</taxon>
        <taxon>Linnemannia</taxon>
    </lineage>
</organism>
<feature type="region of interest" description="Disordered" evidence="1">
    <location>
        <begin position="40"/>
        <end position="80"/>
    </location>
</feature>
<accession>A0ABQ7K1U1</accession>
<evidence type="ECO:0000313" key="2">
    <source>
        <dbReference type="EMBL" id="KAG0289690.1"/>
    </source>
</evidence>
<evidence type="ECO:0000313" key="3">
    <source>
        <dbReference type="Proteomes" id="UP001194696"/>
    </source>
</evidence>
<proteinExistence type="predicted"/>
<name>A0ABQ7K1U1_9FUNG</name>
<dbReference type="EMBL" id="JAAAIM010000332">
    <property type="protein sequence ID" value="KAG0289690.1"/>
    <property type="molecule type" value="Genomic_DNA"/>
</dbReference>
<gene>
    <name evidence="2" type="ORF">BGZ96_006792</name>
</gene>
<comment type="caution">
    <text evidence="2">The sequence shown here is derived from an EMBL/GenBank/DDBJ whole genome shotgun (WGS) entry which is preliminary data.</text>
</comment>
<dbReference type="Proteomes" id="UP001194696">
    <property type="component" value="Unassembled WGS sequence"/>
</dbReference>
<protein>
    <submittedName>
        <fullName evidence="2">Uncharacterized protein</fullName>
    </submittedName>
</protein>
<feature type="region of interest" description="Disordered" evidence="1">
    <location>
        <begin position="123"/>
        <end position="164"/>
    </location>
</feature>